<dbReference type="eggNOG" id="ENOG502T7WN">
    <property type="taxonomic scope" value="Eukaryota"/>
</dbReference>
<accession>B4MXQ8</accession>
<protein>
    <recommendedName>
        <fullName evidence="2">Kazal-like domain-containing protein</fullName>
    </recommendedName>
</protein>
<proteinExistence type="predicted"/>
<dbReference type="AlphaFoldDB" id="B4MXQ8"/>
<dbReference type="Gene3D" id="3.30.60.30">
    <property type="match status" value="1"/>
</dbReference>
<evidence type="ECO:0000256" key="1">
    <source>
        <dbReference type="SAM" id="MobiDB-lite"/>
    </source>
</evidence>
<evidence type="ECO:0000313" key="3">
    <source>
        <dbReference type="EMBL" id="EDW76827.2"/>
    </source>
</evidence>
<keyword evidence="4" id="KW-1185">Reference proteome</keyword>
<sequence length="589" mass="66078">MFLVGYVHCEYEDIDTKRVPRLMQLLGEPKVQFGQHKTRIGPNPVHLPPGLRARNDNLPPPHLIAHKEYGHEAALRPPPPPQGVGVGPGAGAGPHIMRREFNTAPQQHQANGYHYDFSKLTRFAHAKDTPVLDVAKNQFFRPESNQHQHQQHNNVYKYPSEQYLQNFKASPQFNGNVIHKDQQFPIGGPGGPQYAPIQQHAIPVQASQYTQLPKFYGEGNSFSIIPSKQTQKGLDNLGYSQHHHHHQIPTNTVPVSKEAQDYLHFMSTNEYFLPKHEPNYKQLDAEQNQQKLFQQQKQTITHSVEHYKQLEAEQTQQKFYQQQKQQTLHGLEQQRPTYHFPGTATNLRLQLDNSVSSTYNKPIQVQDLFYQQDPNPSSNAAVVRGSYQTGQDVFVVKSDGNKAVKHVVSTPLASKPSTQTAAAAVTAASYNQDRRNRYQTNTPEPLRFEFTEKDAISGGGASTSYTHSPQGQKFYYETSTITSTARPTTLSDANIAEVAKPIQEYTDEADAEDSADISQRPNEDTSSSSNGNAKDTESYCEKICANVYDENDEIVCGSDGYMYTGEPQLECYSSCLNISVTIKSKGSCV</sequence>
<dbReference type="EMBL" id="CH963876">
    <property type="protein sequence ID" value="EDW76827.2"/>
    <property type="molecule type" value="Genomic_DNA"/>
</dbReference>
<dbReference type="Pfam" id="PF07648">
    <property type="entry name" value="Kazal_2"/>
    <property type="match status" value="1"/>
</dbReference>
<dbReference type="InterPro" id="IPR002350">
    <property type="entry name" value="Kazal_dom"/>
</dbReference>
<dbReference type="InterPro" id="IPR036058">
    <property type="entry name" value="Kazal_dom_sf"/>
</dbReference>
<feature type="domain" description="Kazal-like" evidence="2">
    <location>
        <begin position="540"/>
        <end position="588"/>
    </location>
</feature>
<evidence type="ECO:0000259" key="2">
    <source>
        <dbReference type="Pfam" id="PF07648"/>
    </source>
</evidence>
<feature type="compositionally biased region" description="Polar residues" evidence="1">
    <location>
        <begin position="517"/>
        <end position="533"/>
    </location>
</feature>
<dbReference type="STRING" id="7260.B4MXQ8"/>
<dbReference type="CDD" id="cd00104">
    <property type="entry name" value="KAZAL_FS"/>
    <property type="match status" value="1"/>
</dbReference>
<dbReference type="SUPFAM" id="SSF100895">
    <property type="entry name" value="Kazal-type serine protease inhibitors"/>
    <property type="match status" value="1"/>
</dbReference>
<name>B4MXQ8_DROWI</name>
<evidence type="ECO:0000313" key="4">
    <source>
        <dbReference type="Proteomes" id="UP000007798"/>
    </source>
</evidence>
<dbReference type="Proteomes" id="UP000007798">
    <property type="component" value="Unassembled WGS sequence"/>
</dbReference>
<gene>
    <name evidence="3" type="primary">Dwil\GK20349</name>
    <name evidence="3" type="ORF">Dwil_GK20349</name>
</gene>
<organism evidence="3 4">
    <name type="scientific">Drosophila willistoni</name>
    <name type="common">Fruit fly</name>
    <dbReference type="NCBI Taxonomy" id="7260"/>
    <lineage>
        <taxon>Eukaryota</taxon>
        <taxon>Metazoa</taxon>
        <taxon>Ecdysozoa</taxon>
        <taxon>Arthropoda</taxon>
        <taxon>Hexapoda</taxon>
        <taxon>Insecta</taxon>
        <taxon>Pterygota</taxon>
        <taxon>Neoptera</taxon>
        <taxon>Endopterygota</taxon>
        <taxon>Diptera</taxon>
        <taxon>Brachycera</taxon>
        <taxon>Muscomorpha</taxon>
        <taxon>Ephydroidea</taxon>
        <taxon>Drosophilidae</taxon>
        <taxon>Drosophila</taxon>
        <taxon>Sophophora</taxon>
    </lineage>
</organism>
<dbReference type="OrthoDB" id="8019568at2759"/>
<feature type="region of interest" description="Disordered" evidence="1">
    <location>
        <begin position="428"/>
        <end position="450"/>
    </location>
</feature>
<reference evidence="3 4" key="1">
    <citation type="journal article" date="2007" name="Nature">
        <title>Evolution of genes and genomes on the Drosophila phylogeny.</title>
        <authorList>
            <consortium name="Drosophila 12 Genomes Consortium"/>
            <person name="Clark A.G."/>
            <person name="Eisen M.B."/>
            <person name="Smith D.R."/>
            <person name="Bergman C.M."/>
            <person name="Oliver B."/>
            <person name="Markow T.A."/>
            <person name="Kaufman T.C."/>
            <person name="Kellis M."/>
            <person name="Gelbart W."/>
            <person name="Iyer V.N."/>
            <person name="Pollard D.A."/>
            <person name="Sackton T.B."/>
            <person name="Larracuente A.M."/>
            <person name="Singh N.D."/>
            <person name="Abad J.P."/>
            <person name="Abt D.N."/>
            <person name="Adryan B."/>
            <person name="Aguade M."/>
            <person name="Akashi H."/>
            <person name="Anderson W.W."/>
            <person name="Aquadro C.F."/>
            <person name="Ardell D.H."/>
            <person name="Arguello R."/>
            <person name="Artieri C.G."/>
            <person name="Barbash D.A."/>
            <person name="Barker D."/>
            <person name="Barsanti P."/>
            <person name="Batterham P."/>
            <person name="Batzoglou S."/>
            <person name="Begun D."/>
            <person name="Bhutkar A."/>
            <person name="Blanco E."/>
            <person name="Bosak S.A."/>
            <person name="Bradley R.K."/>
            <person name="Brand A.D."/>
            <person name="Brent M.R."/>
            <person name="Brooks A.N."/>
            <person name="Brown R.H."/>
            <person name="Butlin R.K."/>
            <person name="Caggese C."/>
            <person name="Calvi B.R."/>
            <person name="Bernardo de Carvalho A."/>
            <person name="Caspi A."/>
            <person name="Castrezana S."/>
            <person name="Celniker S.E."/>
            <person name="Chang J.L."/>
            <person name="Chapple C."/>
            <person name="Chatterji S."/>
            <person name="Chinwalla A."/>
            <person name="Civetta A."/>
            <person name="Clifton S.W."/>
            <person name="Comeron J.M."/>
            <person name="Costello J.C."/>
            <person name="Coyne J.A."/>
            <person name="Daub J."/>
            <person name="David R.G."/>
            <person name="Delcher A.L."/>
            <person name="Delehaunty K."/>
            <person name="Do C.B."/>
            <person name="Ebling H."/>
            <person name="Edwards K."/>
            <person name="Eickbush T."/>
            <person name="Evans J.D."/>
            <person name="Filipski A."/>
            <person name="Findeiss S."/>
            <person name="Freyhult E."/>
            <person name="Fulton L."/>
            <person name="Fulton R."/>
            <person name="Garcia A.C."/>
            <person name="Gardiner A."/>
            <person name="Garfield D.A."/>
            <person name="Garvin B.E."/>
            <person name="Gibson G."/>
            <person name="Gilbert D."/>
            <person name="Gnerre S."/>
            <person name="Godfrey J."/>
            <person name="Good R."/>
            <person name="Gotea V."/>
            <person name="Gravely B."/>
            <person name="Greenberg A.J."/>
            <person name="Griffiths-Jones S."/>
            <person name="Gross S."/>
            <person name="Guigo R."/>
            <person name="Gustafson E.A."/>
            <person name="Haerty W."/>
            <person name="Hahn M.W."/>
            <person name="Halligan D.L."/>
            <person name="Halpern A.L."/>
            <person name="Halter G.M."/>
            <person name="Han M.V."/>
            <person name="Heger A."/>
            <person name="Hillier L."/>
            <person name="Hinrichs A.S."/>
            <person name="Holmes I."/>
            <person name="Hoskins R.A."/>
            <person name="Hubisz M.J."/>
            <person name="Hultmark D."/>
            <person name="Huntley M.A."/>
            <person name="Jaffe D.B."/>
            <person name="Jagadeeshan S."/>
            <person name="Jeck W.R."/>
            <person name="Johnson J."/>
            <person name="Jones C.D."/>
            <person name="Jordan W.C."/>
            <person name="Karpen G.H."/>
            <person name="Kataoka E."/>
            <person name="Keightley P.D."/>
            <person name="Kheradpour P."/>
            <person name="Kirkness E.F."/>
            <person name="Koerich L.B."/>
            <person name="Kristiansen K."/>
            <person name="Kudrna D."/>
            <person name="Kulathinal R.J."/>
            <person name="Kumar S."/>
            <person name="Kwok R."/>
            <person name="Lander E."/>
            <person name="Langley C.H."/>
            <person name="Lapoint R."/>
            <person name="Lazzaro B.P."/>
            <person name="Lee S.J."/>
            <person name="Levesque L."/>
            <person name="Li R."/>
            <person name="Lin C.F."/>
            <person name="Lin M.F."/>
            <person name="Lindblad-Toh K."/>
            <person name="Llopart A."/>
            <person name="Long M."/>
            <person name="Low L."/>
            <person name="Lozovsky E."/>
            <person name="Lu J."/>
            <person name="Luo M."/>
            <person name="Machado C.A."/>
            <person name="Makalowski W."/>
            <person name="Marzo M."/>
            <person name="Matsuda M."/>
            <person name="Matzkin L."/>
            <person name="McAllister B."/>
            <person name="McBride C.S."/>
            <person name="McKernan B."/>
            <person name="McKernan K."/>
            <person name="Mendez-Lago M."/>
            <person name="Minx P."/>
            <person name="Mollenhauer M.U."/>
            <person name="Montooth K."/>
            <person name="Mount S.M."/>
            <person name="Mu X."/>
            <person name="Myers E."/>
            <person name="Negre B."/>
            <person name="Newfeld S."/>
            <person name="Nielsen R."/>
            <person name="Noor M.A."/>
            <person name="O'Grady P."/>
            <person name="Pachter L."/>
            <person name="Papaceit M."/>
            <person name="Parisi M.J."/>
            <person name="Parisi M."/>
            <person name="Parts L."/>
            <person name="Pedersen J.S."/>
            <person name="Pesole G."/>
            <person name="Phillippy A.M."/>
            <person name="Ponting C.P."/>
            <person name="Pop M."/>
            <person name="Porcelli D."/>
            <person name="Powell J.R."/>
            <person name="Prohaska S."/>
            <person name="Pruitt K."/>
            <person name="Puig M."/>
            <person name="Quesneville H."/>
            <person name="Ram K.R."/>
            <person name="Rand D."/>
            <person name="Rasmussen M.D."/>
            <person name="Reed L.K."/>
            <person name="Reenan R."/>
            <person name="Reily A."/>
            <person name="Remington K.A."/>
            <person name="Rieger T.T."/>
            <person name="Ritchie M.G."/>
            <person name="Robin C."/>
            <person name="Rogers Y.H."/>
            <person name="Rohde C."/>
            <person name="Rozas J."/>
            <person name="Rubenfield M.J."/>
            <person name="Ruiz A."/>
            <person name="Russo S."/>
            <person name="Salzberg S.L."/>
            <person name="Sanchez-Gracia A."/>
            <person name="Saranga D.J."/>
            <person name="Sato H."/>
            <person name="Schaeffer S.W."/>
            <person name="Schatz M.C."/>
            <person name="Schlenke T."/>
            <person name="Schwartz R."/>
            <person name="Segarra C."/>
            <person name="Singh R.S."/>
            <person name="Sirot L."/>
            <person name="Sirota M."/>
            <person name="Sisneros N.B."/>
            <person name="Smith C.D."/>
            <person name="Smith T.F."/>
            <person name="Spieth J."/>
            <person name="Stage D.E."/>
            <person name="Stark A."/>
            <person name="Stephan W."/>
            <person name="Strausberg R.L."/>
            <person name="Strempel S."/>
            <person name="Sturgill D."/>
            <person name="Sutton G."/>
            <person name="Sutton G.G."/>
            <person name="Tao W."/>
            <person name="Teichmann S."/>
            <person name="Tobari Y.N."/>
            <person name="Tomimura Y."/>
            <person name="Tsolas J.M."/>
            <person name="Valente V.L."/>
            <person name="Venter E."/>
            <person name="Venter J.C."/>
            <person name="Vicario S."/>
            <person name="Vieira F.G."/>
            <person name="Vilella A.J."/>
            <person name="Villasante A."/>
            <person name="Walenz B."/>
            <person name="Wang J."/>
            <person name="Wasserman M."/>
            <person name="Watts T."/>
            <person name="Wilson D."/>
            <person name="Wilson R.K."/>
            <person name="Wing R.A."/>
            <person name="Wolfner M.F."/>
            <person name="Wong A."/>
            <person name="Wong G.K."/>
            <person name="Wu C.I."/>
            <person name="Wu G."/>
            <person name="Yamamoto D."/>
            <person name="Yang H.P."/>
            <person name="Yang S.P."/>
            <person name="Yorke J.A."/>
            <person name="Yoshida K."/>
            <person name="Zdobnov E."/>
            <person name="Zhang P."/>
            <person name="Zhang Y."/>
            <person name="Zimin A.V."/>
            <person name="Baldwin J."/>
            <person name="Abdouelleil A."/>
            <person name="Abdulkadir J."/>
            <person name="Abebe A."/>
            <person name="Abera B."/>
            <person name="Abreu J."/>
            <person name="Acer S.C."/>
            <person name="Aftuck L."/>
            <person name="Alexander A."/>
            <person name="An P."/>
            <person name="Anderson E."/>
            <person name="Anderson S."/>
            <person name="Arachi H."/>
            <person name="Azer M."/>
            <person name="Bachantsang P."/>
            <person name="Barry A."/>
            <person name="Bayul T."/>
            <person name="Berlin A."/>
            <person name="Bessette D."/>
            <person name="Bloom T."/>
            <person name="Blye J."/>
            <person name="Boguslavskiy L."/>
            <person name="Bonnet C."/>
            <person name="Boukhgalter B."/>
            <person name="Bourzgui I."/>
            <person name="Brown A."/>
            <person name="Cahill P."/>
            <person name="Channer S."/>
            <person name="Cheshatsang Y."/>
            <person name="Chuda L."/>
            <person name="Citroen M."/>
            <person name="Collymore A."/>
            <person name="Cooke P."/>
            <person name="Costello M."/>
            <person name="D'Aco K."/>
            <person name="Daza R."/>
            <person name="De Haan G."/>
            <person name="DeGray S."/>
            <person name="DeMaso C."/>
            <person name="Dhargay N."/>
            <person name="Dooley K."/>
            <person name="Dooley E."/>
            <person name="Doricent M."/>
            <person name="Dorje P."/>
            <person name="Dorjee K."/>
            <person name="Dupes A."/>
            <person name="Elong R."/>
            <person name="Falk J."/>
            <person name="Farina A."/>
            <person name="Faro S."/>
            <person name="Ferguson D."/>
            <person name="Fisher S."/>
            <person name="Foley C.D."/>
            <person name="Franke A."/>
            <person name="Friedrich D."/>
            <person name="Gadbois L."/>
            <person name="Gearin G."/>
            <person name="Gearin C.R."/>
            <person name="Giannoukos G."/>
            <person name="Goode T."/>
            <person name="Graham J."/>
            <person name="Grandbois E."/>
            <person name="Grewal S."/>
            <person name="Gyaltsen K."/>
            <person name="Hafez N."/>
            <person name="Hagos B."/>
            <person name="Hall J."/>
            <person name="Henson C."/>
            <person name="Hollinger A."/>
            <person name="Honan T."/>
            <person name="Huard M.D."/>
            <person name="Hughes L."/>
            <person name="Hurhula B."/>
            <person name="Husby M.E."/>
            <person name="Kamat A."/>
            <person name="Kanga B."/>
            <person name="Kashin S."/>
            <person name="Khazanovich D."/>
            <person name="Kisner P."/>
            <person name="Lance K."/>
            <person name="Lara M."/>
            <person name="Lee W."/>
            <person name="Lennon N."/>
            <person name="Letendre F."/>
            <person name="LeVine R."/>
            <person name="Lipovsky A."/>
            <person name="Liu X."/>
            <person name="Liu J."/>
            <person name="Liu S."/>
            <person name="Lokyitsang T."/>
            <person name="Lokyitsang Y."/>
            <person name="Lubonja R."/>
            <person name="Lui A."/>
            <person name="MacDonald P."/>
            <person name="Magnisalis V."/>
            <person name="Maru K."/>
            <person name="Matthews C."/>
            <person name="McCusker W."/>
            <person name="McDonough S."/>
            <person name="Mehta T."/>
            <person name="Meldrim J."/>
            <person name="Meneus L."/>
            <person name="Mihai O."/>
            <person name="Mihalev A."/>
            <person name="Mihova T."/>
            <person name="Mittelman R."/>
            <person name="Mlenga V."/>
            <person name="Montmayeur A."/>
            <person name="Mulrain L."/>
            <person name="Navidi A."/>
            <person name="Naylor J."/>
            <person name="Negash T."/>
            <person name="Nguyen T."/>
            <person name="Nguyen N."/>
            <person name="Nicol R."/>
            <person name="Norbu C."/>
            <person name="Norbu N."/>
            <person name="Novod N."/>
            <person name="O'Neill B."/>
            <person name="Osman S."/>
            <person name="Markiewicz E."/>
            <person name="Oyono O.L."/>
            <person name="Patti C."/>
            <person name="Phunkhang P."/>
            <person name="Pierre F."/>
            <person name="Priest M."/>
            <person name="Raghuraman S."/>
            <person name="Rege F."/>
            <person name="Reyes R."/>
            <person name="Rise C."/>
            <person name="Rogov P."/>
            <person name="Ross K."/>
            <person name="Ryan E."/>
            <person name="Settipalli S."/>
            <person name="Shea T."/>
            <person name="Sherpa N."/>
            <person name="Shi L."/>
            <person name="Shih D."/>
            <person name="Sparrow T."/>
            <person name="Spaulding J."/>
            <person name="Stalker J."/>
            <person name="Stange-Thomann N."/>
            <person name="Stavropoulos S."/>
            <person name="Stone C."/>
            <person name="Strader C."/>
            <person name="Tesfaye S."/>
            <person name="Thomson T."/>
            <person name="Thoulutsang Y."/>
            <person name="Thoulutsang D."/>
            <person name="Topham K."/>
            <person name="Topping I."/>
            <person name="Tsamla T."/>
            <person name="Vassiliev H."/>
            <person name="Vo A."/>
            <person name="Wangchuk T."/>
            <person name="Wangdi T."/>
            <person name="Weiand M."/>
            <person name="Wilkinson J."/>
            <person name="Wilson A."/>
            <person name="Yadav S."/>
            <person name="Young G."/>
            <person name="Yu Q."/>
            <person name="Zembek L."/>
            <person name="Zhong D."/>
            <person name="Zimmer A."/>
            <person name="Zwirko Z."/>
            <person name="Jaffe D.B."/>
            <person name="Alvarez P."/>
            <person name="Brockman W."/>
            <person name="Butler J."/>
            <person name="Chin C."/>
            <person name="Gnerre S."/>
            <person name="Grabherr M."/>
            <person name="Kleber M."/>
            <person name="Mauceli E."/>
            <person name="MacCallum I."/>
        </authorList>
    </citation>
    <scope>NUCLEOTIDE SEQUENCE [LARGE SCALE GENOMIC DNA]</scope>
    <source>
        <strain evidence="4">Tucson 14030-0811.24</strain>
    </source>
</reference>
<feature type="region of interest" description="Disordered" evidence="1">
    <location>
        <begin position="506"/>
        <end position="535"/>
    </location>
</feature>
<feature type="compositionally biased region" description="Acidic residues" evidence="1">
    <location>
        <begin position="506"/>
        <end position="515"/>
    </location>
</feature>
<dbReference type="InParanoid" id="B4MXQ8"/>
<dbReference type="HOGENOM" id="CLU_473507_0_0_1"/>